<keyword evidence="1" id="KW-1185">Reference proteome</keyword>
<evidence type="ECO:0000313" key="2">
    <source>
        <dbReference type="WBParaSite" id="PgE150_g001_t01"/>
    </source>
</evidence>
<dbReference type="Proteomes" id="UP000887569">
    <property type="component" value="Unplaced"/>
</dbReference>
<reference evidence="2 3" key="1">
    <citation type="submission" date="2022-11" db="UniProtKB">
        <authorList>
            <consortium name="WormBaseParasite"/>
        </authorList>
    </citation>
    <scope>IDENTIFICATION</scope>
</reference>
<organism evidence="1 3">
    <name type="scientific">Parascaris univalens</name>
    <name type="common">Nematode worm</name>
    <dbReference type="NCBI Taxonomy" id="6257"/>
    <lineage>
        <taxon>Eukaryota</taxon>
        <taxon>Metazoa</taxon>
        <taxon>Ecdysozoa</taxon>
        <taxon>Nematoda</taxon>
        <taxon>Chromadorea</taxon>
        <taxon>Rhabditida</taxon>
        <taxon>Spirurina</taxon>
        <taxon>Ascaridomorpha</taxon>
        <taxon>Ascaridoidea</taxon>
        <taxon>Ascarididae</taxon>
        <taxon>Parascaris</taxon>
    </lineage>
</organism>
<accession>A0A915A3A0</accession>
<dbReference type="WBParaSite" id="PgE150_g001_t04">
    <property type="protein sequence ID" value="PgE150_g001_t04"/>
    <property type="gene ID" value="PgE150_g001"/>
</dbReference>
<name>A0A915A3A0_PARUN</name>
<proteinExistence type="predicted"/>
<protein>
    <submittedName>
        <fullName evidence="2 3">Uncharacterized protein</fullName>
    </submittedName>
</protein>
<sequence>MEIAYYLLYLKQCSIVAAHCPHDKPARLHLTSLNGLCNTSVFDRLACCLKLFMRRDEGQDRSSNKRTLSLCNHRLSKKNACQEYLFLHRAIFVNNGNHFFDNPLSFSE</sequence>
<dbReference type="WBParaSite" id="PgE150_g001_t01">
    <property type="protein sequence ID" value="PgE150_g001_t01"/>
    <property type="gene ID" value="PgE150_g001"/>
</dbReference>
<evidence type="ECO:0000313" key="1">
    <source>
        <dbReference type="Proteomes" id="UP000887569"/>
    </source>
</evidence>
<evidence type="ECO:0000313" key="3">
    <source>
        <dbReference type="WBParaSite" id="PgE150_g001_t04"/>
    </source>
</evidence>
<dbReference type="AlphaFoldDB" id="A0A915A3A0"/>